<keyword evidence="6 7" id="KW-0472">Membrane</keyword>
<feature type="transmembrane region" description="Helical" evidence="7">
    <location>
        <begin position="58"/>
        <end position="75"/>
    </location>
</feature>
<keyword evidence="5 7" id="KW-1133">Transmembrane helix</keyword>
<evidence type="ECO:0000256" key="4">
    <source>
        <dbReference type="ARBA" id="ARBA00022824"/>
    </source>
</evidence>
<reference evidence="8 9" key="1">
    <citation type="submission" date="2011-08" db="EMBL/GenBank/DDBJ databases">
        <title>The Genome Sequence of Plasmodium vivax Brazil I.</title>
        <authorList>
            <consortium name="The Broad Institute Genome Sequencing Platform"/>
            <consortium name="The Broad Institute Genome Sequencing Center for Infectious Disease"/>
            <person name="Neafsey D."/>
            <person name="Carlton J."/>
            <person name="Barnwell J."/>
            <person name="Collins W."/>
            <person name="Escalante A."/>
            <person name="Mullikin J."/>
            <person name="Saul A."/>
            <person name="Guigo R."/>
            <person name="Camara F."/>
            <person name="Young S.K."/>
            <person name="Zeng Q."/>
            <person name="Gargeya S."/>
            <person name="Fitzgerald M."/>
            <person name="Haas B."/>
            <person name="Abouelleil A."/>
            <person name="Alvarado L."/>
            <person name="Arachchi H.M."/>
            <person name="Berlin A."/>
            <person name="Brown A."/>
            <person name="Chapman S.B."/>
            <person name="Chen Z."/>
            <person name="Dunbar C."/>
            <person name="Freedman E."/>
            <person name="Gearin G."/>
            <person name="Gellesch M."/>
            <person name="Goldberg J."/>
            <person name="Griggs A."/>
            <person name="Gujja S."/>
            <person name="Heiman D."/>
            <person name="Howarth C."/>
            <person name="Larson L."/>
            <person name="Lui A."/>
            <person name="MacDonald P.J.P."/>
            <person name="Montmayeur A."/>
            <person name="Murphy C."/>
            <person name="Neiman D."/>
            <person name="Pearson M."/>
            <person name="Priest M."/>
            <person name="Roberts A."/>
            <person name="Saif S."/>
            <person name="Shea T."/>
            <person name="Shenoy N."/>
            <person name="Sisk P."/>
            <person name="Stolte C."/>
            <person name="Sykes S."/>
            <person name="Wortman J."/>
            <person name="Nusbaum C."/>
            <person name="Birren B."/>
        </authorList>
    </citation>
    <scope>NUCLEOTIDE SEQUENCE [LARGE SCALE GENOMIC DNA]</scope>
    <source>
        <strain evidence="8 9">Brazil I</strain>
    </source>
</reference>
<evidence type="ECO:0000256" key="5">
    <source>
        <dbReference type="ARBA" id="ARBA00022989"/>
    </source>
</evidence>
<dbReference type="OrthoDB" id="263893at2759"/>
<keyword evidence="4" id="KW-0256">Endoplasmic reticulum</keyword>
<dbReference type="Pfam" id="PF06645">
    <property type="entry name" value="SPC12"/>
    <property type="match status" value="1"/>
</dbReference>
<feature type="transmembrane region" description="Helical" evidence="7">
    <location>
        <begin position="30"/>
        <end position="52"/>
    </location>
</feature>
<comment type="subcellular location">
    <subcellularLocation>
        <location evidence="1">Endoplasmic reticulum membrane</location>
        <topology evidence="1">Multi-pass membrane protein</topology>
    </subcellularLocation>
</comment>
<gene>
    <name evidence="8" type="ORF">PVBG_00780</name>
</gene>
<evidence type="ECO:0000256" key="7">
    <source>
        <dbReference type="SAM" id="Phobius"/>
    </source>
</evidence>
<keyword evidence="3 7" id="KW-0812">Transmembrane</keyword>
<evidence type="ECO:0000256" key="6">
    <source>
        <dbReference type="ARBA" id="ARBA00023136"/>
    </source>
</evidence>
<evidence type="ECO:0000313" key="8">
    <source>
        <dbReference type="EMBL" id="KMZ83700.1"/>
    </source>
</evidence>
<name>A0A0J9SKW5_PLAV1</name>
<protein>
    <submittedName>
        <fullName evidence="8">Microsomal signal peptidase 12 kDa subunit</fullName>
    </submittedName>
</protein>
<dbReference type="InterPro" id="IPR009542">
    <property type="entry name" value="Spc1/SPCS1"/>
</dbReference>
<dbReference type="AlphaFoldDB" id="A0A0J9SKW5"/>
<accession>A0A0J9SKW5</accession>
<proteinExistence type="inferred from homology"/>
<evidence type="ECO:0000256" key="2">
    <source>
        <dbReference type="ARBA" id="ARBA00005245"/>
    </source>
</evidence>
<evidence type="ECO:0000256" key="3">
    <source>
        <dbReference type="ARBA" id="ARBA00022692"/>
    </source>
</evidence>
<dbReference type="GO" id="GO:0006465">
    <property type="term" value="P:signal peptide processing"/>
    <property type="evidence" value="ECO:0007669"/>
    <property type="project" value="InterPro"/>
</dbReference>
<dbReference type="Proteomes" id="UP000053327">
    <property type="component" value="Unassembled WGS sequence"/>
</dbReference>
<dbReference type="EMBL" id="KQ234875">
    <property type="protein sequence ID" value="KMZ83700.1"/>
    <property type="molecule type" value="Genomic_DNA"/>
</dbReference>
<dbReference type="GO" id="GO:0005787">
    <property type="term" value="C:signal peptidase complex"/>
    <property type="evidence" value="ECO:0007669"/>
    <property type="project" value="InterPro"/>
</dbReference>
<sequence length="120" mass="12778">MGLISAIKNSIERTYVCVRRNHMDFHGQKLAFLIKNVVFTISTVVSIAVGYYKQNLALSAYIILGGTALSALVGTGESGHSYGCHAGPTCVHSHRGGCSNWPPQKGAALNAPLSFSMTTH</sequence>
<comment type="similarity">
    <text evidence="2">Belongs to the SPCS1 family.</text>
</comment>
<evidence type="ECO:0000256" key="1">
    <source>
        <dbReference type="ARBA" id="ARBA00004477"/>
    </source>
</evidence>
<organism evidence="8 9">
    <name type="scientific">Plasmodium vivax (strain Brazil I)</name>
    <dbReference type="NCBI Taxonomy" id="1033975"/>
    <lineage>
        <taxon>Eukaryota</taxon>
        <taxon>Sar</taxon>
        <taxon>Alveolata</taxon>
        <taxon>Apicomplexa</taxon>
        <taxon>Aconoidasida</taxon>
        <taxon>Haemosporida</taxon>
        <taxon>Plasmodiidae</taxon>
        <taxon>Plasmodium</taxon>
        <taxon>Plasmodium (Plasmodium)</taxon>
    </lineage>
</organism>
<evidence type="ECO:0000313" key="9">
    <source>
        <dbReference type="Proteomes" id="UP000053327"/>
    </source>
</evidence>